<feature type="transmembrane region" description="Helical" evidence="1">
    <location>
        <begin position="20"/>
        <end position="40"/>
    </location>
</feature>
<accession>A0A4R9C3P1</accession>
<evidence type="ECO:0000313" key="2">
    <source>
        <dbReference type="EMBL" id="TFF65690.1"/>
    </source>
</evidence>
<feature type="transmembrane region" description="Helical" evidence="1">
    <location>
        <begin position="91"/>
        <end position="109"/>
    </location>
</feature>
<gene>
    <name evidence="2" type="ORF">EQF91_05485</name>
</gene>
<dbReference type="RefSeq" id="WP_134744539.1">
    <property type="nucleotide sequence ID" value="NZ_JBFNFK010000037.1"/>
</dbReference>
<keyword evidence="1" id="KW-1133">Transmembrane helix</keyword>
<organism evidence="2 3">
    <name type="scientific">Helcococcus ovis</name>
    <dbReference type="NCBI Taxonomy" id="72026"/>
    <lineage>
        <taxon>Bacteria</taxon>
        <taxon>Bacillati</taxon>
        <taxon>Bacillota</taxon>
        <taxon>Tissierellia</taxon>
        <taxon>Tissierellales</taxon>
        <taxon>Peptoniphilaceae</taxon>
        <taxon>Helcococcus</taxon>
    </lineage>
</organism>
<sequence>MILENKKYYGYYKKNLKQLIRPILFILGLFIIFLYAKYIGEFKHRNIYIFLMEIFLVTFLYDMFWKIFKNNKTNYIISDSSKKSIKMFKKLIALAYILLISVFVLSLIYKIENNIFTLIVIFTFAPAAIYFQLLIVIFFDEYYYSGEYKIFYKEIDRLKILKEVSSTDGLAVYFELKKGNEVIGYDKMMLDNFLLLKSKIEENNKKI</sequence>
<feature type="transmembrane region" description="Helical" evidence="1">
    <location>
        <begin position="46"/>
        <end position="65"/>
    </location>
</feature>
<protein>
    <submittedName>
        <fullName evidence="2">Uncharacterized protein</fullName>
    </submittedName>
</protein>
<keyword evidence="1" id="KW-0472">Membrane</keyword>
<keyword evidence="1" id="KW-0812">Transmembrane</keyword>
<comment type="caution">
    <text evidence="2">The sequence shown here is derived from an EMBL/GenBank/DDBJ whole genome shotgun (WGS) entry which is preliminary data.</text>
</comment>
<keyword evidence="3" id="KW-1185">Reference proteome</keyword>
<evidence type="ECO:0000313" key="3">
    <source>
        <dbReference type="Proteomes" id="UP000297454"/>
    </source>
</evidence>
<dbReference type="AlphaFoldDB" id="A0A4R9C3P1"/>
<evidence type="ECO:0000256" key="1">
    <source>
        <dbReference type="SAM" id="Phobius"/>
    </source>
</evidence>
<feature type="transmembrane region" description="Helical" evidence="1">
    <location>
        <begin position="115"/>
        <end position="139"/>
    </location>
</feature>
<name>A0A4R9C3P1_9FIRM</name>
<reference evidence="2 3" key="1">
    <citation type="submission" date="2019-01" db="EMBL/GenBank/DDBJ databases">
        <title>Draft Genome Sequences of Helcococcus ovis Strains Isolated from the Uterus and Vagina of Dairy Cows with Metritis.</title>
        <authorList>
            <person name="Cunha F."/>
            <person name="Jeon S.J."/>
            <person name="Kutzer P."/>
            <person name="Galvao K.N."/>
        </authorList>
    </citation>
    <scope>NUCLEOTIDE SEQUENCE [LARGE SCALE GENOMIC DNA]</scope>
    <source>
        <strain evidence="2 3">KG-37</strain>
    </source>
</reference>
<dbReference type="Proteomes" id="UP000297454">
    <property type="component" value="Unassembled WGS sequence"/>
</dbReference>
<proteinExistence type="predicted"/>
<dbReference type="EMBL" id="SCFR01000017">
    <property type="protein sequence ID" value="TFF65690.1"/>
    <property type="molecule type" value="Genomic_DNA"/>
</dbReference>